<evidence type="ECO:0000256" key="9">
    <source>
        <dbReference type="ARBA" id="ARBA00024382"/>
    </source>
</evidence>
<dbReference type="InterPro" id="IPR027417">
    <property type="entry name" value="P-loop_NTPase"/>
</dbReference>
<evidence type="ECO:0000256" key="3">
    <source>
        <dbReference type="ARBA" id="ARBA00022490"/>
    </source>
</evidence>
<dbReference type="InterPro" id="IPR020003">
    <property type="entry name" value="ATPase_a/bsu_AS"/>
</dbReference>
<comment type="similarity">
    <text evidence="8">Belongs to the ATPase alpha/beta chains family. T3SS ATPase subfamily.</text>
</comment>
<dbReference type="Pfam" id="PF00006">
    <property type="entry name" value="ATP-synt_ab"/>
    <property type="match status" value="1"/>
</dbReference>
<dbReference type="Gene3D" id="3.40.50.12240">
    <property type="match status" value="1"/>
</dbReference>
<keyword evidence="3" id="KW-0963">Cytoplasm</keyword>
<evidence type="ECO:0000256" key="8">
    <source>
        <dbReference type="ARBA" id="ARBA00024342"/>
    </source>
</evidence>
<evidence type="ECO:0000256" key="6">
    <source>
        <dbReference type="ARBA" id="ARBA00022927"/>
    </source>
</evidence>
<dbReference type="Pfam" id="PF02874">
    <property type="entry name" value="ATP-synt_ab_N"/>
    <property type="match status" value="1"/>
</dbReference>
<dbReference type="CDD" id="cd01136">
    <property type="entry name" value="ATPase_flagellum-secretory_path_III"/>
    <property type="match status" value="1"/>
</dbReference>
<dbReference type="PANTHER" id="PTHR15184">
    <property type="entry name" value="ATP SYNTHASE"/>
    <property type="match status" value="1"/>
</dbReference>
<evidence type="ECO:0000259" key="11">
    <source>
        <dbReference type="SMART" id="SM00382"/>
    </source>
</evidence>
<evidence type="ECO:0000256" key="5">
    <source>
        <dbReference type="ARBA" id="ARBA00022840"/>
    </source>
</evidence>
<dbReference type="EC" id="7.4.2.8" evidence="9"/>
<keyword evidence="7" id="KW-1278">Translocase</keyword>
<evidence type="ECO:0000313" key="13">
    <source>
        <dbReference type="Proteomes" id="UP000619761"/>
    </source>
</evidence>
<evidence type="ECO:0000256" key="2">
    <source>
        <dbReference type="ARBA" id="ARBA00022448"/>
    </source>
</evidence>
<dbReference type="EMBL" id="BMYZ01000003">
    <property type="protein sequence ID" value="GGY84912.1"/>
    <property type="molecule type" value="Genomic_DNA"/>
</dbReference>
<feature type="domain" description="AAA+ ATPase" evidence="11">
    <location>
        <begin position="156"/>
        <end position="339"/>
    </location>
</feature>
<name>A0ABQ3B8N3_9GAMM</name>
<evidence type="ECO:0000256" key="7">
    <source>
        <dbReference type="ARBA" id="ARBA00022967"/>
    </source>
</evidence>
<dbReference type="NCBIfam" id="TIGR01026">
    <property type="entry name" value="fliI_yscN"/>
    <property type="match status" value="1"/>
</dbReference>
<keyword evidence="13" id="KW-1185">Reference proteome</keyword>
<accession>A0ABQ3B8N3</accession>
<keyword evidence="2" id="KW-0813">Transport</keyword>
<dbReference type="InterPro" id="IPR040627">
    <property type="entry name" value="T3SS_ATPase_C"/>
</dbReference>
<proteinExistence type="inferred from homology"/>
<dbReference type="RefSeq" id="WP_189420490.1">
    <property type="nucleotide sequence ID" value="NZ_BMYZ01000003.1"/>
</dbReference>
<dbReference type="InterPro" id="IPR003593">
    <property type="entry name" value="AAA+_ATPase"/>
</dbReference>
<dbReference type="Proteomes" id="UP000619761">
    <property type="component" value="Unassembled WGS sequence"/>
</dbReference>
<comment type="caution">
    <text evidence="12">The sequence shown here is derived from an EMBL/GenBank/DDBJ whole genome shotgun (WGS) entry which is preliminary data.</text>
</comment>
<dbReference type="PROSITE" id="PS00152">
    <property type="entry name" value="ATPASE_ALPHA_BETA"/>
    <property type="match status" value="1"/>
</dbReference>
<dbReference type="InterPro" id="IPR004100">
    <property type="entry name" value="ATPase_F1/V1/A1_a/bsu_N"/>
</dbReference>
<dbReference type="InterPro" id="IPR000194">
    <property type="entry name" value="ATPase_F1/V1/A1_a/bsu_nucl-bd"/>
</dbReference>
<sequence>MNYSFLSKAIDSAVVFKQFGTLLSINGPVIEATGCKVQHGELVKIVQPSSGNSIFAEVIGLREHKILLMPYNGIDGLCLESIVEPLGDFFSVPVGHKLLGRVIDPLGNALDDKGDIDVSQRRSSHGSSINPLNRKPITEMLSTGIKAIDIFTPIGKGQRVGIFAGSGVGKSTLLGMIAKFSVAEVIVIALIGERGREVGDFIRDNLGDEGLRKTVLVVATAAEPAVLRRQAAYTATAIAEWFRSEGQDVLLIMDSITRFAMAQREIGLAAGEPLGARGYPPSALSLLPPLVERAGNIYEQGSLSAVYTVLVEGDDFNEPISDHMRSVLDGHIILDRAIAARGQYPAIDILNSISRLAKFISDKDEISDAAFLRTLISNYQEAKDLIDLGLHKEGHNKVTDLAVKMKQSIDQLLQQTEYTICDRKELRKLVIEIIKKAKEFESANK</sequence>
<dbReference type="InterPro" id="IPR050053">
    <property type="entry name" value="ATPase_alpha/beta_chains"/>
</dbReference>
<evidence type="ECO:0000256" key="1">
    <source>
        <dbReference type="ARBA" id="ARBA00004496"/>
    </source>
</evidence>
<dbReference type="InterPro" id="IPR005714">
    <property type="entry name" value="ATPase_T3SS_FliI/YscN"/>
</dbReference>
<gene>
    <name evidence="12" type="ORF">GCM10011613_32480</name>
</gene>
<dbReference type="PANTHER" id="PTHR15184:SF9">
    <property type="entry name" value="SPI-1 TYPE 3 SECRETION SYSTEM ATPASE"/>
    <property type="match status" value="1"/>
</dbReference>
<dbReference type="Pfam" id="PF18269">
    <property type="entry name" value="T3SS_ATPase_C"/>
    <property type="match status" value="1"/>
</dbReference>
<comment type="catalytic activity">
    <reaction evidence="10">
        <text>ATP + H2O + cellular proteinSide 1 = ADP + phosphate + cellular proteinSide 2.</text>
        <dbReference type="EC" id="7.4.2.8"/>
    </reaction>
</comment>
<evidence type="ECO:0000313" key="12">
    <source>
        <dbReference type="EMBL" id="GGY84912.1"/>
    </source>
</evidence>
<keyword evidence="5" id="KW-0067">ATP-binding</keyword>
<protein>
    <recommendedName>
        <fullName evidence="9">protein-secreting ATPase</fullName>
        <ecNumber evidence="9">7.4.2.8</ecNumber>
    </recommendedName>
</protein>
<comment type="subcellular location">
    <subcellularLocation>
        <location evidence="1">Cytoplasm</location>
    </subcellularLocation>
</comment>
<organism evidence="12 13">
    <name type="scientific">Cellvibrio zantedeschiae</name>
    <dbReference type="NCBI Taxonomy" id="1237077"/>
    <lineage>
        <taxon>Bacteria</taxon>
        <taxon>Pseudomonadati</taxon>
        <taxon>Pseudomonadota</taxon>
        <taxon>Gammaproteobacteria</taxon>
        <taxon>Cellvibrionales</taxon>
        <taxon>Cellvibrionaceae</taxon>
        <taxon>Cellvibrio</taxon>
    </lineage>
</organism>
<keyword evidence="4" id="KW-0547">Nucleotide-binding</keyword>
<evidence type="ECO:0000256" key="10">
    <source>
        <dbReference type="ARBA" id="ARBA00034006"/>
    </source>
</evidence>
<evidence type="ECO:0000256" key="4">
    <source>
        <dbReference type="ARBA" id="ARBA00022741"/>
    </source>
</evidence>
<dbReference type="SMART" id="SM00382">
    <property type="entry name" value="AAA"/>
    <property type="match status" value="1"/>
</dbReference>
<reference evidence="13" key="1">
    <citation type="journal article" date="2019" name="Int. J. Syst. Evol. Microbiol.">
        <title>The Global Catalogue of Microorganisms (GCM) 10K type strain sequencing project: providing services to taxonomists for standard genome sequencing and annotation.</title>
        <authorList>
            <consortium name="The Broad Institute Genomics Platform"/>
            <consortium name="The Broad Institute Genome Sequencing Center for Infectious Disease"/>
            <person name="Wu L."/>
            <person name="Ma J."/>
        </authorList>
    </citation>
    <scope>NUCLEOTIDE SEQUENCE [LARGE SCALE GENOMIC DNA]</scope>
    <source>
        <strain evidence="13">KCTC 32239</strain>
    </source>
</reference>
<keyword evidence="6" id="KW-0653">Protein transport</keyword>
<dbReference type="SUPFAM" id="SSF52540">
    <property type="entry name" value="P-loop containing nucleoside triphosphate hydrolases"/>
    <property type="match status" value="1"/>
</dbReference>